<comment type="caution">
    <text evidence="1">The sequence shown here is derived from an EMBL/GenBank/DDBJ whole genome shotgun (WGS) entry which is preliminary data.</text>
</comment>
<proteinExistence type="predicted"/>
<reference evidence="1 2" key="1">
    <citation type="submission" date="2019-06" db="EMBL/GenBank/DDBJ databases">
        <title>Genomic Encyclopedia of Type Strains, Phase IV (KMG-V): Genome sequencing to study the core and pangenomes of soil and plant-associated prokaryotes.</title>
        <authorList>
            <person name="Whitman W."/>
        </authorList>
    </citation>
    <scope>NUCLEOTIDE SEQUENCE [LARGE SCALE GENOMIC DNA]</scope>
    <source>
        <strain evidence="1 2">BR 11796</strain>
    </source>
</reference>
<evidence type="ECO:0000313" key="2">
    <source>
        <dbReference type="Proteomes" id="UP000316083"/>
    </source>
</evidence>
<protein>
    <submittedName>
        <fullName evidence="1">Uncharacterized protein</fullName>
    </submittedName>
</protein>
<sequence>MKHIVVSEDLPQAKLLAQWIPEVDAADALATCRMIAASGTRAAPFFTPLATARWLSRGWSASAIAKANEAEQFRFLGWYCFSQPKNLMRWTDIQDIEAILGALTNSVVGPTSVKELPLTALMLVACFASEDQPINLDGVRTCDSLITWYADELLRWFCLQGVLQLGLTSRLTKEQKARMRQPVQAGDDGVWTCLAAAWLRALRSDVSEAFALKTPESGQRLESWFLQYGLWEHDLTYLLTSDELGLIRQELAKPDVSNLPEFLKGVIKGVDQVASSVTERAAALHRRRGFWPELLGPQGAEAIVFPNRAKSGATTPRPATGRPEGYLSASRYRIANGQRVHFVTGSSAVSLLLSGGWNLPEHFHTWSSKPISSIGFALDPGAVALPAAASHIEIELEFHYEQVSSQQFGTCMTLTLDGMVFEHIELQTIQTPEHYSTIKATLPYRPGVHVLGIGLDRVFSPSEFGSHDTRMLGVAVRSLLVRLT</sequence>
<dbReference type="EMBL" id="VITF01000024">
    <property type="protein sequence ID" value="TWA59498.1"/>
    <property type="molecule type" value="Genomic_DNA"/>
</dbReference>
<dbReference type="RefSeq" id="WP_145679846.1">
    <property type="nucleotide sequence ID" value="NZ_VITF01000024.1"/>
</dbReference>
<dbReference type="AlphaFoldDB" id="A0A560AGK5"/>
<organism evidence="1 2">
    <name type="scientific">Azospirillum brasilense</name>
    <dbReference type="NCBI Taxonomy" id="192"/>
    <lineage>
        <taxon>Bacteria</taxon>
        <taxon>Pseudomonadati</taxon>
        <taxon>Pseudomonadota</taxon>
        <taxon>Alphaproteobacteria</taxon>
        <taxon>Rhodospirillales</taxon>
        <taxon>Azospirillaceae</taxon>
        <taxon>Azospirillum</taxon>
    </lineage>
</organism>
<accession>A0A560AGK5</accession>
<name>A0A560AGK5_AZOBR</name>
<dbReference type="Proteomes" id="UP000316083">
    <property type="component" value="Unassembled WGS sequence"/>
</dbReference>
<gene>
    <name evidence="1" type="ORF">FBZ82_12420</name>
</gene>
<evidence type="ECO:0000313" key="1">
    <source>
        <dbReference type="EMBL" id="TWA59498.1"/>
    </source>
</evidence>